<dbReference type="InterPro" id="IPR002692">
    <property type="entry name" value="S45"/>
</dbReference>
<dbReference type="Gene3D" id="3.60.20.10">
    <property type="entry name" value="Glutamine Phosphoribosylpyrophosphate, subunit 1, domain 1"/>
    <property type="match status" value="1"/>
</dbReference>
<feature type="binding site" evidence="6">
    <location>
        <position position="328"/>
    </location>
    <ligand>
        <name>Ca(2+)</name>
        <dbReference type="ChEBI" id="CHEBI:29108"/>
    </ligand>
</feature>
<evidence type="ECO:0000256" key="3">
    <source>
        <dbReference type="ARBA" id="ARBA00023145"/>
    </source>
</evidence>
<dbReference type="CDD" id="cd03747">
    <property type="entry name" value="Ntn_PGA_like"/>
    <property type="match status" value="1"/>
</dbReference>
<accession>A0A1Y6DBW2</accession>
<evidence type="ECO:0000256" key="5">
    <source>
        <dbReference type="PIRSR" id="PIRSR001227-1"/>
    </source>
</evidence>
<evidence type="ECO:0000256" key="4">
    <source>
        <dbReference type="ARBA" id="ARBA00038735"/>
    </source>
</evidence>
<gene>
    <name evidence="7" type="ORF">SAMN02949497_0144</name>
</gene>
<dbReference type="STRING" id="1760988.SAMN02949497_0144"/>
<dbReference type="GO" id="GO:0046872">
    <property type="term" value="F:metal ion binding"/>
    <property type="evidence" value="ECO:0007669"/>
    <property type="project" value="UniProtKB-KW"/>
</dbReference>
<dbReference type="AlphaFoldDB" id="A0A1Y6DBW2"/>
<dbReference type="GO" id="GO:0016811">
    <property type="term" value="F:hydrolase activity, acting on carbon-nitrogen (but not peptide) bonds, in linear amides"/>
    <property type="evidence" value="ECO:0007669"/>
    <property type="project" value="InterPro"/>
</dbReference>
<evidence type="ECO:0000256" key="2">
    <source>
        <dbReference type="ARBA" id="ARBA00022801"/>
    </source>
</evidence>
<keyword evidence="3" id="KW-0865">Zymogen</keyword>
<dbReference type="PANTHER" id="PTHR34218:SF4">
    <property type="entry name" value="ACYL-HOMOSERINE LACTONE ACYLASE QUIP"/>
    <property type="match status" value="1"/>
</dbReference>
<keyword evidence="6" id="KW-0479">Metal-binding</keyword>
<dbReference type="InterPro" id="IPR043147">
    <property type="entry name" value="Penicillin_amidase_A-knob"/>
</dbReference>
<comment type="subunit">
    <text evidence="4">Heterodimer of an alpha subunit and a beta subunit processed from the same precursor.</text>
</comment>
<sequence length="784" mass="86798">MRRVLLYALPLLALPCAYVVYLLYGSLPDGADGRDMDLPGLTAPVRVAFDSYGIPSIEARNREDAFEALGFATARDRLFQMDLLRRKMAGRLAEVLGAGLLKPDRWHRTMGFDRLAPEILARLPEPQRQVVRAYTRGVNRAIQDFKVLPFEFLLLGYRPEPWRAEDSILAVLNMYTALSWRGDIERSTAVVRAALPAKVADFLLPDTDAYTQALLGEPAPAEPLPTAELAALAERNREAFQKAPRLVNDAMPKRGSNAWVVAPAKTADGRAILANDMHLSLGVPTLWYRAELHYGEVRLAGLTLPGLPLIVSGSNQGIAWGFTASGTDVSDFVPLEVDPANSKRYRAGAGFQDFGERVETLRVRDGASETLVVRTTPFGPVAPEPLLGKPVAVRWTALDPAATNLDYMDLDRVTTVEAALPALNHAGGPPLHAFVADAGGNIGWTLTGRIPRRPRGDHSAAWQDYIPAAELPRRFNPPEGFIVSANQRMVDARYPYAVDTYDWRGYRAYRIAGRLREMRDITERDMFSLQLDAQTDFYRYYWNLALDTLGEERPGEAQAIGEARRYLRAWDGRADLGTPGLALVIEFRKALLETVLSPLFVGCHALDSEFEYRWNYPDVPLRRLIDARLPALLPIAPVYPDWDALLRDSLLRAAAGLKQRYGLDRLEDLTWAQANPAHIAHPLSAALSWLAPWLDMPTDSPAGCDECVNSFEWDGGPSERLVVAPGHEPQGFLHLPGGQSGHPLSPNYRDQYRAWVTGRALPLLVGAPATELRFAPTTDPSSLE</sequence>
<dbReference type="InterPro" id="IPR014395">
    <property type="entry name" value="Pen/GL7ACA/AHL_acylase"/>
</dbReference>
<evidence type="ECO:0000256" key="1">
    <source>
        <dbReference type="ARBA" id="ARBA00006586"/>
    </source>
</evidence>
<dbReference type="InterPro" id="IPR023343">
    <property type="entry name" value="Penicillin_amidase_dom1"/>
</dbReference>
<feature type="active site" description="Nucleophile" evidence="5">
    <location>
        <position position="256"/>
    </location>
</feature>
<dbReference type="EMBL" id="FXAM01000003">
    <property type="protein sequence ID" value="SMF97574.1"/>
    <property type="molecule type" value="Genomic_DNA"/>
</dbReference>
<protein>
    <submittedName>
        <fullName evidence="7">Penicillin amidase</fullName>
    </submittedName>
</protein>
<dbReference type="Gene3D" id="2.30.120.10">
    <property type="match status" value="1"/>
</dbReference>
<keyword evidence="2" id="KW-0378">Hydrolase</keyword>
<dbReference type="GO" id="GO:0017000">
    <property type="term" value="P:antibiotic biosynthetic process"/>
    <property type="evidence" value="ECO:0007669"/>
    <property type="project" value="InterPro"/>
</dbReference>
<keyword evidence="8" id="KW-1185">Reference proteome</keyword>
<dbReference type="InterPro" id="IPR043146">
    <property type="entry name" value="Penicillin_amidase_N_B-knob"/>
</dbReference>
<dbReference type="Proteomes" id="UP000192923">
    <property type="component" value="Unassembled WGS sequence"/>
</dbReference>
<dbReference type="InterPro" id="IPR029055">
    <property type="entry name" value="Ntn_hydrolases_N"/>
</dbReference>
<dbReference type="OrthoDB" id="9760084at2"/>
<feature type="binding site" evidence="6">
    <location>
        <position position="185"/>
    </location>
    <ligand>
        <name>Ca(2+)</name>
        <dbReference type="ChEBI" id="CHEBI:29108"/>
    </ligand>
</feature>
<evidence type="ECO:0000256" key="6">
    <source>
        <dbReference type="PIRSR" id="PIRSR001227-2"/>
    </source>
</evidence>
<dbReference type="PANTHER" id="PTHR34218">
    <property type="entry name" value="PEPTIDASE S45 PENICILLIN AMIDASE"/>
    <property type="match status" value="1"/>
</dbReference>
<reference evidence="7 8" key="1">
    <citation type="submission" date="2016-12" db="EMBL/GenBank/DDBJ databases">
        <authorList>
            <person name="Song W.-J."/>
            <person name="Kurnit D.M."/>
        </authorList>
    </citation>
    <scope>NUCLEOTIDE SEQUENCE [LARGE SCALE GENOMIC DNA]</scope>
    <source>
        <strain evidence="7 8">175</strain>
    </source>
</reference>
<dbReference type="Gene3D" id="1.10.1400.10">
    <property type="match status" value="1"/>
</dbReference>
<dbReference type="Gene3D" id="1.10.439.10">
    <property type="entry name" value="Penicillin Amidohydrolase, domain 1"/>
    <property type="match status" value="1"/>
</dbReference>
<comment type="cofactor">
    <cofactor evidence="6">
        <name>Ca(2+)</name>
        <dbReference type="ChEBI" id="CHEBI:29108"/>
    </cofactor>
    <text evidence="6">Binds 1 Ca(2+) ion per dimer.</text>
</comment>
<evidence type="ECO:0000313" key="7">
    <source>
        <dbReference type="EMBL" id="SMF97574.1"/>
    </source>
</evidence>
<keyword evidence="6" id="KW-0106">Calcium</keyword>
<comment type="similarity">
    <text evidence="1">Belongs to the peptidase S45 family.</text>
</comment>
<dbReference type="PIRSF" id="PIRSF001227">
    <property type="entry name" value="Pen_acylase"/>
    <property type="match status" value="1"/>
</dbReference>
<organism evidence="7 8">
    <name type="scientific">Methylomagnum ishizawai</name>
    <dbReference type="NCBI Taxonomy" id="1760988"/>
    <lineage>
        <taxon>Bacteria</taxon>
        <taxon>Pseudomonadati</taxon>
        <taxon>Pseudomonadota</taxon>
        <taxon>Gammaproteobacteria</taxon>
        <taxon>Methylococcales</taxon>
        <taxon>Methylococcaceae</taxon>
        <taxon>Methylomagnum</taxon>
    </lineage>
</organism>
<name>A0A1Y6DBW2_9GAMM</name>
<dbReference type="RefSeq" id="WP_085216600.1">
    <property type="nucleotide sequence ID" value="NZ_FXAM01000003.1"/>
</dbReference>
<proteinExistence type="inferred from homology"/>
<feature type="binding site" evidence="6">
    <location>
        <position position="331"/>
    </location>
    <ligand>
        <name>Ca(2+)</name>
        <dbReference type="ChEBI" id="CHEBI:29108"/>
    </ligand>
</feature>
<dbReference type="Pfam" id="PF01804">
    <property type="entry name" value="Penicil_amidase"/>
    <property type="match status" value="1"/>
</dbReference>
<dbReference type="SUPFAM" id="SSF56235">
    <property type="entry name" value="N-terminal nucleophile aminohydrolases (Ntn hydrolases)"/>
    <property type="match status" value="1"/>
</dbReference>
<evidence type="ECO:0000313" key="8">
    <source>
        <dbReference type="Proteomes" id="UP000192923"/>
    </source>
</evidence>